<evidence type="ECO:0000313" key="3">
    <source>
        <dbReference type="Proteomes" id="UP000710849"/>
    </source>
</evidence>
<name>A0A9P5IXP3_9HELO</name>
<dbReference type="PANTHER" id="PTHR43544">
    <property type="entry name" value="SHORT-CHAIN DEHYDROGENASE/REDUCTASE"/>
    <property type="match status" value="1"/>
</dbReference>
<dbReference type="GO" id="GO:0005737">
    <property type="term" value="C:cytoplasm"/>
    <property type="evidence" value="ECO:0007669"/>
    <property type="project" value="TreeGrafter"/>
</dbReference>
<dbReference type="Pfam" id="PF00106">
    <property type="entry name" value="adh_short"/>
    <property type="match status" value="1"/>
</dbReference>
<reference evidence="2 3" key="1">
    <citation type="journal article" date="2020" name="Genome Biol. Evol.">
        <title>Comparative genomics of Sclerotiniaceae.</title>
        <authorList>
            <person name="Valero Jimenez C.A."/>
            <person name="Steentjes M."/>
            <person name="Scholten O.E."/>
            <person name="Van Kan J.A.L."/>
        </authorList>
    </citation>
    <scope>NUCLEOTIDE SEQUENCE [LARGE SCALE GENOMIC DNA]</scope>
    <source>
        <strain evidence="2 3">MUCL 94</strain>
    </source>
</reference>
<comment type="similarity">
    <text evidence="1">Belongs to the short-chain dehydrogenases/reductases (SDR) family.</text>
</comment>
<organism evidence="2 3">
    <name type="scientific">Botrytis byssoidea</name>
    <dbReference type="NCBI Taxonomy" id="139641"/>
    <lineage>
        <taxon>Eukaryota</taxon>
        <taxon>Fungi</taxon>
        <taxon>Dikarya</taxon>
        <taxon>Ascomycota</taxon>
        <taxon>Pezizomycotina</taxon>
        <taxon>Leotiomycetes</taxon>
        <taxon>Helotiales</taxon>
        <taxon>Sclerotiniaceae</taxon>
        <taxon>Botrytis</taxon>
    </lineage>
</organism>
<sequence>MVATTLTTGCSRGLGLALAAEFSKAGHLVFATARGDPTPALEELIKSSPSTVKYIKLDATSRSSVQEAEKQVAALLDGKGIDVLINNAAMLTPWFLRDDLDSVLNSNVTSAHIVTSTFLPLLKQGAQKKVINMSSSGGSIERSPVYSTMAIPAYKVSKAALNILTVQYTQSYADPMTGWLRTDLGGTSADLDVETGAKAVVELIESNGKESNGKFLNIRVAGWEKKEGINQYDGGVLPW</sequence>
<protein>
    <submittedName>
        <fullName evidence="2">Uncharacterized protein</fullName>
    </submittedName>
</protein>
<dbReference type="AlphaFoldDB" id="A0A9P5IXP3"/>
<dbReference type="InterPro" id="IPR002347">
    <property type="entry name" value="SDR_fam"/>
</dbReference>
<dbReference type="SUPFAM" id="SSF51735">
    <property type="entry name" value="NAD(P)-binding Rossmann-fold domains"/>
    <property type="match status" value="1"/>
</dbReference>
<dbReference type="InterPro" id="IPR051468">
    <property type="entry name" value="Fungal_SecMetab_SDRs"/>
</dbReference>
<dbReference type="PRINTS" id="PR00081">
    <property type="entry name" value="GDHRDH"/>
</dbReference>
<evidence type="ECO:0000313" key="2">
    <source>
        <dbReference type="EMBL" id="KAF7955255.1"/>
    </source>
</evidence>
<dbReference type="PANTHER" id="PTHR43544:SF36">
    <property type="entry name" value="CHAIN OXIDOREDUCTASE (CSGA), PUTATIVE (AFU_ORTHOLOGUE AFUA_4G00910)-RELATED"/>
    <property type="match status" value="1"/>
</dbReference>
<comment type="caution">
    <text evidence="2">The sequence shown here is derived from an EMBL/GenBank/DDBJ whole genome shotgun (WGS) entry which is preliminary data.</text>
</comment>
<dbReference type="GO" id="GO:0016491">
    <property type="term" value="F:oxidoreductase activity"/>
    <property type="evidence" value="ECO:0007669"/>
    <property type="project" value="TreeGrafter"/>
</dbReference>
<proteinExistence type="inferred from homology"/>
<keyword evidence="3" id="KW-1185">Reference proteome</keyword>
<dbReference type="EMBL" id="RCSW01000001">
    <property type="protein sequence ID" value="KAF7955255.1"/>
    <property type="molecule type" value="Genomic_DNA"/>
</dbReference>
<dbReference type="InterPro" id="IPR036291">
    <property type="entry name" value="NAD(P)-bd_dom_sf"/>
</dbReference>
<dbReference type="Proteomes" id="UP000710849">
    <property type="component" value="Unassembled WGS sequence"/>
</dbReference>
<gene>
    <name evidence="2" type="ORF">EAE97_000514</name>
</gene>
<accession>A0A9P5IXP3</accession>
<dbReference type="Gene3D" id="3.40.50.720">
    <property type="entry name" value="NAD(P)-binding Rossmann-like Domain"/>
    <property type="match status" value="1"/>
</dbReference>
<dbReference type="RefSeq" id="XP_038738385.1">
    <property type="nucleotide sequence ID" value="XM_038871024.1"/>
</dbReference>
<evidence type="ECO:0000256" key="1">
    <source>
        <dbReference type="ARBA" id="ARBA00006484"/>
    </source>
</evidence>
<dbReference type="GeneID" id="62144103"/>